<dbReference type="Pfam" id="PF01152">
    <property type="entry name" value="Bac_globin"/>
    <property type="match status" value="1"/>
</dbReference>
<evidence type="ECO:0000256" key="3">
    <source>
        <dbReference type="ARBA" id="ARBA00022617"/>
    </source>
</evidence>
<dbReference type="AlphaFoldDB" id="A0A366XW39"/>
<comment type="cofactor">
    <cofactor evidence="7">
        <name>heme</name>
        <dbReference type="ChEBI" id="CHEBI:30413"/>
    </cofactor>
    <text evidence="7">Binds 1 heme group per subunit.</text>
</comment>
<dbReference type="InterPro" id="IPR001486">
    <property type="entry name" value="Hemoglobin_trunc"/>
</dbReference>
<keyword evidence="5 6" id="KW-0408">Iron</keyword>
<evidence type="ECO:0000313" key="10">
    <source>
        <dbReference type="Proteomes" id="UP000253314"/>
    </source>
</evidence>
<keyword evidence="10" id="KW-1185">Reference proteome</keyword>
<evidence type="ECO:0000256" key="5">
    <source>
        <dbReference type="ARBA" id="ARBA00023004"/>
    </source>
</evidence>
<reference evidence="9 10" key="1">
    <citation type="submission" date="2018-07" db="EMBL/GenBank/DDBJ databases">
        <title>Lottiidibacillus patelloidae gen. nov., sp. nov., isolated from the intestinal tract of a marine limpet and the reclassification of B. taeanensis BH030017T, B. algicola KMM 3737T and B. hwajinpoensis SW-72T as genus Lottiidibacillus.</title>
        <authorList>
            <person name="Liu R."/>
            <person name="Huang Z."/>
        </authorList>
    </citation>
    <scope>NUCLEOTIDE SEQUENCE [LARGE SCALE GENOMIC DNA]</scope>
    <source>
        <strain evidence="9 10">BH030017</strain>
    </source>
</reference>
<dbReference type="Gene3D" id="1.10.490.10">
    <property type="entry name" value="Globins"/>
    <property type="match status" value="1"/>
</dbReference>
<dbReference type="CDD" id="cd00454">
    <property type="entry name" value="TrHb1_N"/>
    <property type="match status" value="1"/>
</dbReference>
<comment type="similarity">
    <text evidence="1 6">Belongs to the truncated hemoglobin family. Group I subfamily.</text>
</comment>
<name>A0A366XW39_9BACI</name>
<evidence type="ECO:0000256" key="8">
    <source>
        <dbReference type="PIRSR" id="PIRSR601486-1"/>
    </source>
</evidence>
<dbReference type="InterPro" id="IPR012292">
    <property type="entry name" value="Globin/Proto"/>
</dbReference>
<evidence type="ECO:0000256" key="4">
    <source>
        <dbReference type="ARBA" id="ARBA00022723"/>
    </source>
</evidence>
<dbReference type="EMBL" id="QOCW01000021">
    <property type="protein sequence ID" value="RBW68354.1"/>
    <property type="molecule type" value="Genomic_DNA"/>
</dbReference>
<sequence>MSNETLYEKFGREEAIAKVVDYFYELVLTDDTVNRFFQETDMEKQRKHQTKFISFALGGPNQYSGKSMAKAHEGMNIQPEHFQAIAQHLKEALLHFGVDEADVNMVLASISELKDDVLYK</sequence>
<evidence type="ECO:0000256" key="2">
    <source>
        <dbReference type="ARBA" id="ARBA00022448"/>
    </source>
</evidence>
<evidence type="ECO:0000313" key="9">
    <source>
        <dbReference type="EMBL" id="RBW68354.1"/>
    </source>
</evidence>
<keyword evidence="2 6" id="KW-0813">Transport</keyword>
<dbReference type="GO" id="GO:0019825">
    <property type="term" value="F:oxygen binding"/>
    <property type="evidence" value="ECO:0007669"/>
    <property type="project" value="InterPro"/>
</dbReference>
<dbReference type="GO" id="GO:0020037">
    <property type="term" value="F:heme binding"/>
    <property type="evidence" value="ECO:0007669"/>
    <property type="project" value="InterPro"/>
</dbReference>
<keyword evidence="3 6" id="KW-0349">Heme</keyword>
<evidence type="ECO:0000256" key="1">
    <source>
        <dbReference type="ARBA" id="ARBA00009660"/>
    </source>
</evidence>
<keyword evidence="6" id="KW-0561">Oxygen transport</keyword>
<evidence type="ECO:0000256" key="7">
    <source>
        <dbReference type="PIRSR" id="PIRSR002030-1"/>
    </source>
</evidence>
<dbReference type="InterPro" id="IPR016339">
    <property type="entry name" value="Hemoglobin_trunc_I"/>
</dbReference>
<protein>
    <recommendedName>
        <fullName evidence="6">Group 1 truncated hemoglobin</fullName>
    </recommendedName>
</protein>
<proteinExistence type="inferred from homology"/>
<dbReference type="InterPro" id="IPR009050">
    <property type="entry name" value="Globin-like_sf"/>
</dbReference>
<accession>A0A366XW39</accession>
<keyword evidence="4 6" id="KW-0479">Metal-binding</keyword>
<dbReference type="Proteomes" id="UP000253314">
    <property type="component" value="Unassembled WGS sequence"/>
</dbReference>
<feature type="binding site" description="distal binding residue" evidence="8">
    <location>
        <position position="72"/>
    </location>
    <ligand>
        <name>heme</name>
        <dbReference type="ChEBI" id="CHEBI:30413"/>
    </ligand>
    <ligandPart>
        <name>Fe</name>
        <dbReference type="ChEBI" id="CHEBI:18248"/>
    </ligandPart>
</feature>
<organism evidence="9 10">
    <name type="scientific">Bacillus taeanensis</name>
    <dbReference type="NCBI Taxonomy" id="273032"/>
    <lineage>
        <taxon>Bacteria</taxon>
        <taxon>Bacillati</taxon>
        <taxon>Bacillota</taxon>
        <taxon>Bacilli</taxon>
        <taxon>Bacillales</taxon>
        <taxon>Bacillaceae</taxon>
        <taxon>Bacillus</taxon>
    </lineage>
</organism>
<feature type="binding site" description="distal binding residue" evidence="8">
    <location>
        <position position="48"/>
    </location>
    <ligand>
        <name>heme</name>
        <dbReference type="ChEBI" id="CHEBI:30413"/>
    </ligand>
    <ligandPart>
        <name>Fe</name>
        <dbReference type="ChEBI" id="CHEBI:18248"/>
    </ligandPart>
</feature>
<dbReference type="SUPFAM" id="SSF46458">
    <property type="entry name" value="Globin-like"/>
    <property type="match status" value="1"/>
</dbReference>
<evidence type="ECO:0000256" key="6">
    <source>
        <dbReference type="PIRNR" id="PIRNR002030"/>
    </source>
</evidence>
<dbReference type="OrthoDB" id="9795814at2"/>
<dbReference type="GO" id="GO:0046872">
    <property type="term" value="F:metal ion binding"/>
    <property type="evidence" value="ECO:0007669"/>
    <property type="project" value="UniProtKB-UniRule"/>
</dbReference>
<dbReference type="RefSeq" id="WP_113807253.1">
    <property type="nucleotide sequence ID" value="NZ_QOCW01000021.1"/>
</dbReference>
<feature type="binding site" description="proximal binding residue" evidence="7">
    <location>
        <position position="72"/>
    </location>
    <ligand>
        <name>heme</name>
        <dbReference type="ChEBI" id="CHEBI:30413"/>
    </ligand>
    <ligandPart>
        <name>Fe</name>
        <dbReference type="ChEBI" id="CHEBI:18248"/>
    </ligandPart>
</feature>
<comment type="caution">
    <text evidence="9">The sequence shown here is derived from an EMBL/GenBank/DDBJ whole genome shotgun (WGS) entry which is preliminary data.</text>
</comment>
<dbReference type="PIRSF" id="PIRSF002030">
    <property type="entry name" value="Globin_Protozoa/Cyanobacteria"/>
    <property type="match status" value="1"/>
</dbReference>
<dbReference type="GO" id="GO:0005344">
    <property type="term" value="F:oxygen carrier activity"/>
    <property type="evidence" value="ECO:0007669"/>
    <property type="project" value="UniProtKB-UniRule"/>
</dbReference>
<gene>
    <name evidence="9" type="ORF">DS031_16950</name>
</gene>